<dbReference type="EMBL" id="FNIC01000012">
    <property type="protein sequence ID" value="SDO67976.1"/>
    <property type="molecule type" value="Genomic_DNA"/>
</dbReference>
<reference evidence="2 3" key="1">
    <citation type="submission" date="2016-10" db="EMBL/GenBank/DDBJ databases">
        <authorList>
            <person name="de Groot N.N."/>
        </authorList>
    </citation>
    <scope>NUCLEOTIDE SEQUENCE [LARGE SCALE GENOMIC DNA]</scope>
    <source>
        <strain evidence="2 3">CGMCC 1.11147</strain>
    </source>
</reference>
<dbReference type="Gene3D" id="3.40.630.30">
    <property type="match status" value="1"/>
</dbReference>
<dbReference type="GO" id="GO:0016747">
    <property type="term" value="F:acyltransferase activity, transferring groups other than amino-acyl groups"/>
    <property type="evidence" value="ECO:0007669"/>
    <property type="project" value="InterPro"/>
</dbReference>
<keyword evidence="2" id="KW-0808">Transferase</keyword>
<dbReference type="STRING" id="1005944.SAMN05192576_0257"/>
<feature type="domain" description="N-acetyltransferase" evidence="1">
    <location>
        <begin position="150"/>
        <end position="295"/>
    </location>
</feature>
<evidence type="ECO:0000313" key="2">
    <source>
        <dbReference type="EMBL" id="SDO67976.1"/>
    </source>
</evidence>
<gene>
    <name evidence="2" type="ORF">SAMN05192576_0257</name>
</gene>
<dbReference type="Proteomes" id="UP000199004">
    <property type="component" value="Unassembled WGS sequence"/>
</dbReference>
<dbReference type="PROSITE" id="PS51186">
    <property type="entry name" value="GNAT"/>
    <property type="match status" value="1"/>
</dbReference>
<dbReference type="Pfam" id="PF08445">
    <property type="entry name" value="FR47"/>
    <property type="match status" value="1"/>
</dbReference>
<dbReference type="SUPFAM" id="SSF55729">
    <property type="entry name" value="Acyl-CoA N-acyltransferases (Nat)"/>
    <property type="match status" value="1"/>
</dbReference>
<dbReference type="InterPro" id="IPR000182">
    <property type="entry name" value="GNAT_dom"/>
</dbReference>
<accession>A0A1H0LIY0</accession>
<keyword evidence="3" id="KW-1185">Reference proteome</keyword>
<name>A0A1H0LIY0_9ACTN</name>
<protein>
    <submittedName>
        <fullName evidence="2">Predicted acetyltransferase, GNAT family</fullName>
    </submittedName>
</protein>
<dbReference type="InterPro" id="IPR013653">
    <property type="entry name" value="GCN5-like_dom"/>
</dbReference>
<dbReference type="InterPro" id="IPR016181">
    <property type="entry name" value="Acyl_CoA_acyltransferase"/>
</dbReference>
<evidence type="ECO:0000259" key="1">
    <source>
        <dbReference type="PROSITE" id="PS51186"/>
    </source>
</evidence>
<organism evidence="2 3">
    <name type="scientific">Nocardioides szechwanensis</name>
    <dbReference type="NCBI Taxonomy" id="1005944"/>
    <lineage>
        <taxon>Bacteria</taxon>
        <taxon>Bacillati</taxon>
        <taxon>Actinomycetota</taxon>
        <taxon>Actinomycetes</taxon>
        <taxon>Propionibacteriales</taxon>
        <taxon>Nocardioidaceae</taxon>
        <taxon>Nocardioides</taxon>
    </lineage>
</organism>
<proteinExistence type="predicted"/>
<evidence type="ECO:0000313" key="3">
    <source>
        <dbReference type="Proteomes" id="UP000199004"/>
    </source>
</evidence>
<dbReference type="OrthoDB" id="3174529at2"/>
<sequence>MTDLQFYHDPAAFLRDVGDVLAQDPVVTTVVSTVTQRVAAADERGEPRGDHPQWWVAVREDGDVVGVAMRTAPFGPYPLYVLPMPEQGARALARALHEREEEVAAVNGALPATEHFAHEVARLSGGTARVHEHMRLWEASEVAVPDLPPGLLRAARAEDVDLAVTWWNAFGADAAEQAGRPGEVHGGEGIDADEMVRRIEDGLVWLWEDEAGQVVHLTAHNPPAYGVARVGPVYTPRDARGHGYASATVAAVTQRILDQGVRACLFTDQANPTSNKIYEAVGYRPVVDMANLQIT</sequence>
<dbReference type="AlphaFoldDB" id="A0A1H0LIY0"/>
<dbReference type="RefSeq" id="WP_091026983.1">
    <property type="nucleotide sequence ID" value="NZ_BKAE01000027.1"/>
</dbReference>